<comment type="caution">
    <text evidence="5">The sequence shown here is derived from an EMBL/GenBank/DDBJ whole genome shotgun (WGS) entry which is preliminary data.</text>
</comment>
<reference evidence="5 6" key="1">
    <citation type="journal article" date="2017" name="Genome Biol.">
        <title>New reference genome sequences of hot pepper reveal the massive evolution of plant disease-resistance genes by retroduplication.</title>
        <authorList>
            <person name="Kim S."/>
            <person name="Park J."/>
            <person name="Yeom S.I."/>
            <person name="Kim Y.M."/>
            <person name="Seo E."/>
            <person name="Kim K.T."/>
            <person name="Kim M.S."/>
            <person name="Lee J.M."/>
            <person name="Cheong K."/>
            <person name="Shin H.S."/>
            <person name="Kim S.B."/>
            <person name="Han K."/>
            <person name="Lee J."/>
            <person name="Park M."/>
            <person name="Lee H.A."/>
            <person name="Lee H.Y."/>
            <person name="Lee Y."/>
            <person name="Oh S."/>
            <person name="Lee J.H."/>
            <person name="Choi E."/>
            <person name="Choi E."/>
            <person name="Lee S.E."/>
            <person name="Jeon J."/>
            <person name="Kim H."/>
            <person name="Choi G."/>
            <person name="Song H."/>
            <person name="Lee J."/>
            <person name="Lee S.C."/>
            <person name="Kwon J.K."/>
            <person name="Lee H.Y."/>
            <person name="Koo N."/>
            <person name="Hong Y."/>
            <person name="Kim R.W."/>
            <person name="Kang W.H."/>
            <person name="Huh J.H."/>
            <person name="Kang B.C."/>
            <person name="Yang T.J."/>
            <person name="Lee Y.H."/>
            <person name="Bennetzen J.L."/>
            <person name="Choi D."/>
        </authorList>
    </citation>
    <scope>NUCLEOTIDE SEQUENCE [LARGE SCALE GENOMIC DNA]</scope>
    <source>
        <strain evidence="6">cv. PBC81</strain>
    </source>
</reference>
<keyword evidence="3" id="KW-0378">Hydrolase</keyword>
<dbReference type="Gene3D" id="3.40.395.10">
    <property type="entry name" value="Adenoviral Proteinase, Chain A"/>
    <property type="match status" value="1"/>
</dbReference>
<protein>
    <recommendedName>
        <fullName evidence="4">Ubiquitin-like protease family profile domain-containing protein</fullName>
    </recommendedName>
</protein>
<dbReference type="SUPFAM" id="SSF54001">
    <property type="entry name" value="Cysteine proteinases"/>
    <property type="match status" value="1"/>
</dbReference>
<dbReference type="EMBL" id="MLFT02000009">
    <property type="protein sequence ID" value="PHT37739.1"/>
    <property type="molecule type" value="Genomic_DNA"/>
</dbReference>
<dbReference type="InterPro" id="IPR003653">
    <property type="entry name" value="Peptidase_C48_C"/>
</dbReference>
<name>A0A2G2VXQ5_CAPBA</name>
<dbReference type="Pfam" id="PF02902">
    <property type="entry name" value="Peptidase_C48"/>
    <property type="match status" value="1"/>
</dbReference>
<dbReference type="PANTHER" id="PTHR31470:SF40">
    <property type="entry name" value="UBIQUITIN-LIKE PROTEASE FAMILY PROFILE DOMAIN-CONTAINING PROTEIN"/>
    <property type="match status" value="1"/>
</dbReference>
<organism evidence="5 6">
    <name type="scientific">Capsicum baccatum</name>
    <name type="common">Peruvian pepper</name>
    <dbReference type="NCBI Taxonomy" id="33114"/>
    <lineage>
        <taxon>Eukaryota</taxon>
        <taxon>Viridiplantae</taxon>
        <taxon>Streptophyta</taxon>
        <taxon>Embryophyta</taxon>
        <taxon>Tracheophyta</taxon>
        <taxon>Spermatophyta</taxon>
        <taxon>Magnoliopsida</taxon>
        <taxon>eudicotyledons</taxon>
        <taxon>Gunneridae</taxon>
        <taxon>Pentapetalae</taxon>
        <taxon>asterids</taxon>
        <taxon>lamiids</taxon>
        <taxon>Solanales</taxon>
        <taxon>Solanaceae</taxon>
        <taxon>Solanoideae</taxon>
        <taxon>Capsiceae</taxon>
        <taxon>Capsicum</taxon>
    </lineage>
</organism>
<keyword evidence="2" id="KW-0645">Protease</keyword>
<dbReference type="PANTHER" id="PTHR31470">
    <property type="entry name" value="CYSTEINE PROTEINASES SUPERFAMILY PROTEIN-RELATED-RELATED"/>
    <property type="match status" value="1"/>
</dbReference>
<evidence type="ECO:0000256" key="2">
    <source>
        <dbReference type="ARBA" id="ARBA00022670"/>
    </source>
</evidence>
<evidence type="ECO:0000256" key="3">
    <source>
        <dbReference type="ARBA" id="ARBA00022801"/>
    </source>
</evidence>
<sequence>MHREVDVGTKEQIMITPKTQDLTIDEKRDETVLPDSQDTIPNDLLPTLNHIDVCFYYLMKKSKYDPNRSYKFSTVDCNFMNIISSLHDVYSKDVEKLMAGGHVAHVNEYINGFRMHAAVPWHIVEDIYIPVNIKEKHHWVVAILYFSERSIFLYDSYESSGHYSAVLDVIEKLSAIIPLCLEHCHFYTKKGIHV</sequence>
<gene>
    <name evidence="5" type="ORF">CQW23_21312</name>
</gene>
<evidence type="ECO:0000259" key="4">
    <source>
        <dbReference type="Pfam" id="PF02902"/>
    </source>
</evidence>
<comment type="similarity">
    <text evidence="1">Belongs to the peptidase C48 family.</text>
</comment>
<evidence type="ECO:0000313" key="5">
    <source>
        <dbReference type="EMBL" id="PHT37739.1"/>
    </source>
</evidence>
<keyword evidence="6" id="KW-1185">Reference proteome</keyword>
<dbReference type="OrthoDB" id="1302742at2759"/>
<evidence type="ECO:0000313" key="6">
    <source>
        <dbReference type="Proteomes" id="UP000224567"/>
    </source>
</evidence>
<dbReference type="Proteomes" id="UP000224567">
    <property type="component" value="Unassembled WGS sequence"/>
</dbReference>
<proteinExistence type="inferred from homology"/>
<dbReference type="AlphaFoldDB" id="A0A2G2VXQ5"/>
<reference evidence="6" key="2">
    <citation type="journal article" date="2017" name="J. Anim. Genet.">
        <title>Multiple reference genome sequences of hot pepper reveal the massive evolution of plant disease resistance genes by retroduplication.</title>
        <authorList>
            <person name="Kim S."/>
            <person name="Park J."/>
            <person name="Yeom S.-I."/>
            <person name="Kim Y.-M."/>
            <person name="Seo E."/>
            <person name="Kim K.-T."/>
            <person name="Kim M.-S."/>
            <person name="Lee J.M."/>
            <person name="Cheong K."/>
            <person name="Shin H.-S."/>
            <person name="Kim S.-B."/>
            <person name="Han K."/>
            <person name="Lee J."/>
            <person name="Park M."/>
            <person name="Lee H.-A."/>
            <person name="Lee H.-Y."/>
            <person name="Lee Y."/>
            <person name="Oh S."/>
            <person name="Lee J.H."/>
            <person name="Choi E."/>
            <person name="Choi E."/>
            <person name="Lee S.E."/>
            <person name="Jeon J."/>
            <person name="Kim H."/>
            <person name="Choi G."/>
            <person name="Song H."/>
            <person name="Lee J."/>
            <person name="Lee S.-C."/>
            <person name="Kwon J.-K."/>
            <person name="Lee H.-Y."/>
            <person name="Koo N."/>
            <person name="Hong Y."/>
            <person name="Kim R.W."/>
            <person name="Kang W.-H."/>
            <person name="Huh J.H."/>
            <person name="Kang B.-C."/>
            <person name="Yang T.-J."/>
            <person name="Lee Y.-H."/>
            <person name="Bennetzen J.L."/>
            <person name="Choi D."/>
        </authorList>
    </citation>
    <scope>NUCLEOTIDE SEQUENCE [LARGE SCALE GENOMIC DNA]</scope>
    <source>
        <strain evidence="6">cv. PBC81</strain>
    </source>
</reference>
<dbReference type="GO" id="GO:0006508">
    <property type="term" value="P:proteolysis"/>
    <property type="evidence" value="ECO:0007669"/>
    <property type="project" value="UniProtKB-KW"/>
</dbReference>
<evidence type="ECO:0000256" key="1">
    <source>
        <dbReference type="ARBA" id="ARBA00005234"/>
    </source>
</evidence>
<feature type="domain" description="Ubiquitin-like protease family profile" evidence="4">
    <location>
        <begin position="52"/>
        <end position="179"/>
    </location>
</feature>
<accession>A0A2G2VXQ5</accession>
<dbReference type="GO" id="GO:0008234">
    <property type="term" value="F:cysteine-type peptidase activity"/>
    <property type="evidence" value="ECO:0007669"/>
    <property type="project" value="InterPro"/>
</dbReference>
<dbReference type="InterPro" id="IPR038765">
    <property type="entry name" value="Papain-like_cys_pep_sf"/>
</dbReference>